<dbReference type="InterPro" id="IPR011050">
    <property type="entry name" value="Pectin_lyase_fold/virulence"/>
</dbReference>
<protein>
    <submittedName>
        <fullName evidence="3">Autotransporter domain-containing protein</fullName>
    </submittedName>
</protein>
<keyword evidence="4" id="KW-1185">Reference proteome</keyword>
<feature type="signal peptide" evidence="1">
    <location>
        <begin position="1"/>
        <end position="28"/>
    </location>
</feature>
<reference evidence="3 4" key="1">
    <citation type="journal article" date="2021" name="Sci. Rep.">
        <title>The distribution of antibiotic resistance genes in chicken gut microbiota commensals.</title>
        <authorList>
            <person name="Juricova H."/>
            <person name="Matiasovicova J."/>
            <person name="Kubasova T."/>
            <person name="Cejkova D."/>
            <person name="Rychlik I."/>
        </authorList>
    </citation>
    <scope>NUCLEOTIDE SEQUENCE [LARGE SCALE GENOMIC DNA]</scope>
    <source>
        <strain evidence="3 4">An829</strain>
    </source>
</reference>
<dbReference type="SMART" id="SM00869">
    <property type="entry name" value="Autotransporter"/>
    <property type="match status" value="1"/>
</dbReference>
<evidence type="ECO:0000313" key="4">
    <source>
        <dbReference type="Proteomes" id="UP000715095"/>
    </source>
</evidence>
<dbReference type="SUPFAM" id="SSF51126">
    <property type="entry name" value="Pectin lyase-like"/>
    <property type="match status" value="1"/>
</dbReference>
<dbReference type="Pfam" id="PF03797">
    <property type="entry name" value="Autotransporter"/>
    <property type="match status" value="1"/>
</dbReference>
<dbReference type="EMBL" id="JACJJC010000019">
    <property type="protein sequence ID" value="MBM6704780.1"/>
    <property type="molecule type" value="Genomic_DNA"/>
</dbReference>
<name>A0ABS2DTY2_9BURK</name>
<comment type="caution">
    <text evidence="3">The sequence shown here is derived from an EMBL/GenBank/DDBJ whole genome shotgun (WGS) entry which is preliminary data.</text>
</comment>
<dbReference type="RefSeq" id="WP_205104093.1">
    <property type="nucleotide sequence ID" value="NZ_JACJJC010000019.1"/>
</dbReference>
<dbReference type="PROSITE" id="PS51208">
    <property type="entry name" value="AUTOTRANSPORTER"/>
    <property type="match status" value="1"/>
</dbReference>
<evidence type="ECO:0000256" key="1">
    <source>
        <dbReference type="SAM" id="SignalP"/>
    </source>
</evidence>
<organism evidence="3 4">
    <name type="scientific">Sutterella massiliensis</name>
    <dbReference type="NCBI Taxonomy" id="1816689"/>
    <lineage>
        <taxon>Bacteria</taxon>
        <taxon>Pseudomonadati</taxon>
        <taxon>Pseudomonadota</taxon>
        <taxon>Betaproteobacteria</taxon>
        <taxon>Burkholderiales</taxon>
        <taxon>Sutterellaceae</taxon>
        <taxon>Sutterella</taxon>
    </lineage>
</organism>
<dbReference type="SUPFAM" id="SSF103515">
    <property type="entry name" value="Autotransporter"/>
    <property type="match status" value="1"/>
</dbReference>
<accession>A0ABS2DTY2</accession>
<feature type="domain" description="Autotransporter" evidence="2">
    <location>
        <begin position="1151"/>
        <end position="1415"/>
    </location>
</feature>
<gene>
    <name evidence="3" type="ORF">H6A60_09820</name>
</gene>
<dbReference type="Proteomes" id="UP000715095">
    <property type="component" value="Unassembled WGS sequence"/>
</dbReference>
<sequence>MNKSFKVIATKTIFAAAIASALSGIALAATTEIKGDAFQTLKQPVTTGSTTVTDKSYLQQSAGKVFTNDDQFFGANAKVEGVQGIFKDNVLTLKGGSMSGFENHVLDLTGITNTVIDGVTLSGNTSKTAGAALIADGNITLKDAVFENNKAGEFNADGTVKTKVNGAAIVFTSDDRITGSATFTNNLASGNGGALGNIDGKATSGGAYTIDLTDSVFSKNEAKIGGGAVYLQGQKAKFTDTVFTDNTAAAYGGAVRANGGNVEFVVTEGKSLAYTGNTTGTTDNAAKFYQNHTGGFLYLQSGAKAEFNVASDASLVIGTEGGTADSIASLYEDGKIPVIDKTGEGALIVHGDMSGFVGEINVTGGSMVIDGGVGEYNVSQQIAVNDKKAASGSTTLNVNGGDLSVGDLNMGGKLAVNVTKGDFTAGNITVTETTYTDTKNATKNAEQKTTGDVDFDIKDNQTASVASITLNAENAAFDQTSGGTLNVAGDIKVTKGKFTAQDGTTSAANVSSEVADGITIKNDFSADSINAAIKGGVVVTGATASLDVDTITGKAEGVSIADGASLETKLDNLVTKDSDGKYVAKTGDDKIVTMAAGTTLVATDDIEYTTDEYAAIKAATGSNLKMAEGELIALDENGAKTKAGLGEILKVDGYAGRTAFYTEIGAAGDALPASSIKFNELTLGSIEFRPAADAASVGDFTVGSKDVKVVMRGDDAGTLFTFTGDQKLYANTDIIFSNVVLGEREGDSATYDGRIKVTGETTVTEDTSYTLGNIYNDEGRESAKVTVNGSLTILGDTTAREWMPEGAVTASKYDVLTIGGYQTQDSAPNSPVVDHSYHGTLTIANGGMLVAGNHEAAAKAVYAKLRAELQAEAARGGASEEAIETLKPTLLYIGQETHFEAVPSFAAGAVDVNAYIDLAGVINNGRPIVTTKGNAHIFSGNNGYVILGNLNKNAVVTDEQGSNFINVGSAFDGAEYDFGTSFYEEGHVDNGMAEIFVDEETMSDVREMGFNSFGALNQQVRTFAGGTLTSNIIYNNIDRWFDGFEQSVYEGIKNAGLLKDGTTQDEFYDAYEQRNGDSLRDVLKDPALAEKVYQQIVASEHNFINGIVEAEHAVTNMAALGGAFSTSFDINDQIRNTIDRRSSLANLNVVRNETGITPWVDVMGTFNSADGLYGSSGYEADIYGATLGADYTASCGAILGAAISIGQADANSVDHSSKIDNDVDFWGVSLYGSHRIGNVNGKFDIGYVSTSNDLSTSNAYFGRVKESLDADIFTIGLGAEYLANVGSLNVVPHAGIRWSSLDMDDSKYGADYDKMNLFQMPIGVTFSGTFDMTGWKVAPMFDISVVPAFGDKDAVASYTGGISESVRVVDTNPIQATLGVNASVGAWTFGVNYGLTAGSDERLNNSLNANARYSF</sequence>
<proteinExistence type="predicted"/>
<dbReference type="InterPro" id="IPR036709">
    <property type="entry name" value="Autotransporte_beta_dom_sf"/>
</dbReference>
<keyword evidence="1" id="KW-0732">Signal</keyword>
<dbReference type="InterPro" id="IPR005546">
    <property type="entry name" value="Autotransporte_beta"/>
</dbReference>
<dbReference type="Gene3D" id="2.40.128.130">
    <property type="entry name" value="Autotransporter beta-domain"/>
    <property type="match status" value="1"/>
</dbReference>
<evidence type="ECO:0000259" key="2">
    <source>
        <dbReference type="PROSITE" id="PS51208"/>
    </source>
</evidence>
<feature type="chain" id="PRO_5045442469" evidence="1">
    <location>
        <begin position="29"/>
        <end position="1415"/>
    </location>
</feature>
<evidence type="ECO:0000313" key="3">
    <source>
        <dbReference type="EMBL" id="MBM6704780.1"/>
    </source>
</evidence>